<accession>A0A7K1UP06</accession>
<keyword evidence="2" id="KW-1185">Reference proteome</keyword>
<dbReference type="RefSeq" id="WP_157354822.1">
    <property type="nucleotide sequence ID" value="NZ_WRPP01000001.1"/>
</dbReference>
<comment type="caution">
    <text evidence="1">The sequence shown here is derived from an EMBL/GenBank/DDBJ whole genome shotgun (WGS) entry which is preliminary data.</text>
</comment>
<name>A0A7K1UP06_9NOCA</name>
<evidence type="ECO:0000313" key="2">
    <source>
        <dbReference type="Proteomes" id="UP000466794"/>
    </source>
</evidence>
<evidence type="ECO:0000313" key="1">
    <source>
        <dbReference type="EMBL" id="MVU76066.1"/>
    </source>
</evidence>
<dbReference type="AlphaFoldDB" id="A0A7K1UP06"/>
<sequence>MQNESNQGANEPALVTALVAPLVKLRAAVGDGARPADATMSAMAALPGTVRASDDAHRGGLEQLASSDTARAAVPVIRRTGGELAALADVSESLAPLLTSAYDMRDHAATSLDNLISGFRAQATPLVNAARSQADLDSVVNLAADFVRDAVGVIKAADGHMDALIAEIGNIEQPGVTVRADLRLDRQV</sequence>
<protein>
    <submittedName>
        <fullName evidence="1">Uncharacterized protein</fullName>
    </submittedName>
</protein>
<reference evidence="1 2" key="1">
    <citation type="submission" date="2019-12" db="EMBL/GenBank/DDBJ databases">
        <title>Nocardia sp. nov. ET3-3 isolated from soil.</title>
        <authorList>
            <person name="Kanchanasin P."/>
            <person name="Tanasupawat S."/>
            <person name="Yuki M."/>
            <person name="Kudo T."/>
        </authorList>
    </citation>
    <scope>NUCLEOTIDE SEQUENCE [LARGE SCALE GENOMIC DNA]</scope>
    <source>
        <strain evidence="1 2">ET3-3</strain>
    </source>
</reference>
<organism evidence="1 2">
    <name type="scientific">Nocardia terrae</name>
    <dbReference type="NCBI Taxonomy" id="2675851"/>
    <lineage>
        <taxon>Bacteria</taxon>
        <taxon>Bacillati</taxon>
        <taxon>Actinomycetota</taxon>
        <taxon>Actinomycetes</taxon>
        <taxon>Mycobacteriales</taxon>
        <taxon>Nocardiaceae</taxon>
        <taxon>Nocardia</taxon>
    </lineage>
</organism>
<dbReference type="Proteomes" id="UP000466794">
    <property type="component" value="Unassembled WGS sequence"/>
</dbReference>
<gene>
    <name evidence="1" type="ORF">GPX89_02265</name>
</gene>
<proteinExistence type="predicted"/>
<dbReference type="EMBL" id="WRPP01000001">
    <property type="protein sequence ID" value="MVU76066.1"/>
    <property type="molecule type" value="Genomic_DNA"/>
</dbReference>